<evidence type="ECO:0000313" key="3">
    <source>
        <dbReference type="EMBL" id="KAJ4844996.1"/>
    </source>
</evidence>
<accession>A0A9Q0JJJ6</accession>
<feature type="compositionally biased region" description="Polar residues" evidence="1">
    <location>
        <begin position="324"/>
        <end position="334"/>
    </location>
</feature>
<feature type="signal peptide" evidence="2">
    <location>
        <begin position="1"/>
        <end position="20"/>
    </location>
</feature>
<dbReference type="Proteomes" id="UP001141552">
    <property type="component" value="Unassembled WGS sequence"/>
</dbReference>
<evidence type="ECO:0000256" key="2">
    <source>
        <dbReference type="SAM" id="SignalP"/>
    </source>
</evidence>
<feature type="compositionally biased region" description="Polar residues" evidence="1">
    <location>
        <begin position="303"/>
        <end position="316"/>
    </location>
</feature>
<evidence type="ECO:0000313" key="4">
    <source>
        <dbReference type="Proteomes" id="UP001141552"/>
    </source>
</evidence>
<feature type="compositionally biased region" description="Polar residues" evidence="1">
    <location>
        <begin position="272"/>
        <end position="292"/>
    </location>
</feature>
<organism evidence="3 4">
    <name type="scientific">Turnera subulata</name>
    <dbReference type="NCBI Taxonomy" id="218843"/>
    <lineage>
        <taxon>Eukaryota</taxon>
        <taxon>Viridiplantae</taxon>
        <taxon>Streptophyta</taxon>
        <taxon>Embryophyta</taxon>
        <taxon>Tracheophyta</taxon>
        <taxon>Spermatophyta</taxon>
        <taxon>Magnoliopsida</taxon>
        <taxon>eudicotyledons</taxon>
        <taxon>Gunneridae</taxon>
        <taxon>Pentapetalae</taxon>
        <taxon>rosids</taxon>
        <taxon>fabids</taxon>
        <taxon>Malpighiales</taxon>
        <taxon>Passifloraceae</taxon>
        <taxon>Turnera</taxon>
    </lineage>
</organism>
<reference evidence="3" key="2">
    <citation type="journal article" date="2023" name="Plants (Basel)">
        <title>Annotation of the Turnera subulata (Passifloraceae) Draft Genome Reveals the S-Locus Evolved after the Divergence of Turneroideae from Passifloroideae in a Stepwise Manner.</title>
        <authorList>
            <person name="Henning P.M."/>
            <person name="Roalson E.H."/>
            <person name="Mir W."/>
            <person name="McCubbin A.G."/>
            <person name="Shore J.S."/>
        </authorList>
    </citation>
    <scope>NUCLEOTIDE SEQUENCE</scope>
    <source>
        <strain evidence="3">F60SS</strain>
    </source>
</reference>
<dbReference type="PANTHER" id="PTHR34427:SF5">
    <property type="entry name" value="DUF4283 DOMAIN-CONTAINING PROTEIN"/>
    <property type="match status" value="1"/>
</dbReference>
<proteinExistence type="predicted"/>
<protein>
    <recommendedName>
        <fullName evidence="5">DUF4283 domain-containing protein</fullName>
    </recommendedName>
</protein>
<evidence type="ECO:0000256" key="1">
    <source>
        <dbReference type="SAM" id="MobiDB-lite"/>
    </source>
</evidence>
<dbReference type="AlphaFoldDB" id="A0A9Q0JJJ6"/>
<keyword evidence="4" id="KW-1185">Reference proteome</keyword>
<gene>
    <name evidence="3" type="ORF">Tsubulata_038571</name>
</gene>
<feature type="region of interest" description="Disordered" evidence="1">
    <location>
        <begin position="188"/>
        <end position="210"/>
    </location>
</feature>
<comment type="caution">
    <text evidence="3">The sequence shown here is derived from an EMBL/GenBank/DDBJ whole genome shotgun (WGS) entry which is preliminary data.</text>
</comment>
<feature type="chain" id="PRO_5040211898" description="DUF4283 domain-containing protein" evidence="2">
    <location>
        <begin position="21"/>
        <end position="367"/>
    </location>
</feature>
<sequence length="367" mass="40399">MLCIQTVFLLRQAWLGAVAALTVLPLHPNLAVSAPPSRSPEHMQTLSKATFPCNHHRTRFTSLGSQYQSGSTPEDMHETLRNKPSALAHLFSEFRLWKDGDSAINRLCWVLIRGIPPPVWNEDFLKAITARFGTMIDCSQDTKSKTRLDVAEVLVLTTDFGSLNRVFSVKVGAKQYKIGVTETQHDPLEWEWSSPPPPPDGGRATTSSCSNVQTPFQAASPLTRQPDTSCQIPDHSGNADVSVSHDPFNLNPVIKKLMTRPAPSNVARPALSSKSIPSELSYHDPNTQNTADHANLIPHMIFPTNSNQPNGLTPNSHPCGPKSLDSSPLNSQPKKPQDLPLICVLELQIQVCSLKPNENWISRHAIE</sequence>
<reference evidence="3" key="1">
    <citation type="submission" date="2022-02" db="EMBL/GenBank/DDBJ databases">
        <authorList>
            <person name="Henning P.M."/>
            <person name="McCubbin A.G."/>
            <person name="Shore J.S."/>
        </authorList>
    </citation>
    <scope>NUCLEOTIDE SEQUENCE</scope>
    <source>
        <strain evidence="3">F60SS</strain>
        <tissue evidence="3">Leaves</tissue>
    </source>
</reference>
<dbReference type="PANTHER" id="PTHR34427">
    <property type="entry name" value="DUF4283 DOMAIN PROTEIN"/>
    <property type="match status" value="1"/>
</dbReference>
<feature type="region of interest" description="Disordered" evidence="1">
    <location>
        <begin position="260"/>
        <end position="335"/>
    </location>
</feature>
<dbReference type="EMBL" id="JAKUCV010001810">
    <property type="protein sequence ID" value="KAJ4844996.1"/>
    <property type="molecule type" value="Genomic_DNA"/>
</dbReference>
<evidence type="ECO:0008006" key="5">
    <source>
        <dbReference type="Google" id="ProtNLM"/>
    </source>
</evidence>
<keyword evidence="2" id="KW-0732">Signal</keyword>
<name>A0A9Q0JJJ6_9ROSI</name>